<gene>
    <name evidence="1" type="ORF">DPMN_159538</name>
</gene>
<dbReference type="EMBL" id="JAIWYP010000008">
    <property type="protein sequence ID" value="KAH3781638.1"/>
    <property type="molecule type" value="Genomic_DNA"/>
</dbReference>
<reference evidence="1" key="1">
    <citation type="journal article" date="2019" name="bioRxiv">
        <title>The Genome of the Zebra Mussel, Dreissena polymorpha: A Resource for Invasive Species Research.</title>
        <authorList>
            <person name="McCartney M.A."/>
            <person name="Auch B."/>
            <person name="Kono T."/>
            <person name="Mallez S."/>
            <person name="Zhang Y."/>
            <person name="Obille A."/>
            <person name="Becker A."/>
            <person name="Abrahante J.E."/>
            <person name="Garbe J."/>
            <person name="Badalamenti J.P."/>
            <person name="Herman A."/>
            <person name="Mangelson H."/>
            <person name="Liachko I."/>
            <person name="Sullivan S."/>
            <person name="Sone E.D."/>
            <person name="Koren S."/>
            <person name="Silverstein K.A.T."/>
            <person name="Beckman K.B."/>
            <person name="Gohl D.M."/>
        </authorList>
    </citation>
    <scope>NUCLEOTIDE SEQUENCE</scope>
    <source>
        <strain evidence="1">Duluth1</strain>
        <tissue evidence="1">Whole animal</tissue>
    </source>
</reference>
<comment type="caution">
    <text evidence="1">The sequence shown here is derived from an EMBL/GenBank/DDBJ whole genome shotgun (WGS) entry which is preliminary data.</text>
</comment>
<name>A0A9D4IRT8_DREPO</name>
<evidence type="ECO:0000313" key="1">
    <source>
        <dbReference type="EMBL" id="KAH3781638.1"/>
    </source>
</evidence>
<accession>A0A9D4IRT8</accession>
<proteinExistence type="predicted"/>
<evidence type="ECO:0000313" key="2">
    <source>
        <dbReference type="Proteomes" id="UP000828390"/>
    </source>
</evidence>
<organism evidence="1 2">
    <name type="scientific">Dreissena polymorpha</name>
    <name type="common">Zebra mussel</name>
    <name type="synonym">Mytilus polymorpha</name>
    <dbReference type="NCBI Taxonomy" id="45954"/>
    <lineage>
        <taxon>Eukaryota</taxon>
        <taxon>Metazoa</taxon>
        <taxon>Spiralia</taxon>
        <taxon>Lophotrochozoa</taxon>
        <taxon>Mollusca</taxon>
        <taxon>Bivalvia</taxon>
        <taxon>Autobranchia</taxon>
        <taxon>Heteroconchia</taxon>
        <taxon>Euheterodonta</taxon>
        <taxon>Imparidentia</taxon>
        <taxon>Neoheterodontei</taxon>
        <taxon>Myida</taxon>
        <taxon>Dreissenoidea</taxon>
        <taxon>Dreissenidae</taxon>
        <taxon>Dreissena</taxon>
    </lineage>
</organism>
<reference evidence="1" key="2">
    <citation type="submission" date="2020-11" db="EMBL/GenBank/DDBJ databases">
        <authorList>
            <person name="McCartney M.A."/>
            <person name="Auch B."/>
            <person name="Kono T."/>
            <person name="Mallez S."/>
            <person name="Becker A."/>
            <person name="Gohl D.M."/>
            <person name="Silverstein K.A.T."/>
            <person name="Koren S."/>
            <person name="Bechman K.B."/>
            <person name="Herman A."/>
            <person name="Abrahante J.E."/>
            <person name="Garbe J."/>
        </authorList>
    </citation>
    <scope>NUCLEOTIDE SEQUENCE</scope>
    <source>
        <strain evidence="1">Duluth1</strain>
        <tissue evidence="1">Whole animal</tissue>
    </source>
</reference>
<keyword evidence="2" id="KW-1185">Reference proteome</keyword>
<dbReference type="AlphaFoldDB" id="A0A9D4IRT8"/>
<dbReference type="Proteomes" id="UP000828390">
    <property type="component" value="Unassembled WGS sequence"/>
</dbReference>
<protein>
    <submittedName>
        <fullName evidence="1">Uncharacterized protein</fullName>
    </submittedName>
</protein>
<sequence length="72" mass="7983">MASKTIDFIFDHPGATSSPYRVGGSHNVSRPVSIPSFSFLSTYINADDHQLHPSFLHINPNNFIRVTVSPNQ</sequence>